<gene>
    <name evidence="2" type="ORF">H8E19_12215</name>
</gene>
<dbReference type="AlphaFoldDB" id="A0A8J6T516"/>
<comment type="caution">
    <text evidence="2">The sequence shown here is derived from an EMBL/GenBank/DDBJ whole genome shotgun (WGS) entry which is preliminary data.</text>
</comment>
<feature type="transmembrane region" description="Helical" evidence="1">
    <location>
        <begin position="87"/>
        <end position="110"/>
    </location>
</feature>
<keyword evidence="1" id="KW-0472">Membrane</keyword>
<feature type="transmembrane region" description="Helical" evidence="1">
    <location>
        <begin position="29"/>
        <end position="49"/>
    </location>
</feature>
<proteinExistence type="predicted"/>
<protein>
    <submittedName>
        <fullName evidence="2">Transporter</fullName>
    </submittedName>
</protein>
<dbReference type="Proteomes" id="UP000650524">
    <property type="component" value="Unassembled WGS sequence"/>
</dbReference>
<dbReference type="EMBL" id="JACNJD010000260">
    <property type="protein sequence ID" value="MBC8178162.1"/>
    <property type="molecule type" value="Genomic_DNA"/>
</dbReference>
<name>A0A8J6T516_9DELT</name>
<feature type="transmembrane region" description="Helical" evidence="1">
    <location>
        <begin position="122"/>
        <end position="142"/>
    </location>
</feature>
<keyword evidence="1" id="KW-1133">Transmembrane helix</keyword>
<evidence type="ECO:0000313" key="2">
    <source>
        <dbReference type="EMBL" id="MBC8178162.1"/>
    </source>
</evidence>
<accession>A0A8J6T516</accession>
<keyword evidence="1" id="KW-0812">Transmembrane</keyword>
<feature type="transmembrane region" description="Helical" evidence="1">
    <location>
        <begin position="55"/>
        <end position="75"/>
    </location>
</feature>
<evidence type="ECO:0000313" key="3">
    <source>
        <dbReference type="Proteomes" id="UP000650524"/>
    </source>
</evidence>
<feature type="transmembrane region" description="Helical" evidence="1">
    <location>
        <begin position="6"/>
        <end position="22"/>
    </location>
</feature>
<feature type="transmembrane region" description="Helical" evidence="1">
    <location>
        <begin position="149"/>
        <end position="170"/>
    </location>
</feature>
<sequence length="177" mass="18908">MTLAVLVAISVMWVPLAIFLLGKGEGKSTGVVCGIVGTLVIIGAMLQAAVFKDGFVAGLLFAHGLLYLTTSYALVSGVEDGLKTNGNVSLTVAFISLIYAILFFTGGPVLEGGKRLLESSNYFAFACLGYVVLTIEVWLFGYGKCSAKLLAWSLILWAFFGLWIPAFWLFTSGTLPF</sequence>
<reference evidence="2 3" key="1">
    <citation type="submission" date="2020-08" db="EMBL/GenBank/DDBJ databases">
        <title>Bridging the membrane lipid divide: bacteria of the FCB group superphylum have the potential to synthesize archaeal ether lipids.</title>
        <authorList>
            <person name="Villanueva L."/>
            <person name="Von Meijenfeldt F.A.B."/>
            <person name="Westbye A.B."/>
            <person name="Yadav S."/>
            <person name="Hopmans E.C."/>
            <person name="Dutilh B.E."/>
            <person name="Sinninghe Damste J.S."/>
        </authorList>
    </citation>
    <scope>NUCLEOTIDE SEQUENCE [LARGE SCALE GENOMIC DNA]</scope>
    <source>
        <strain evidence="2">NIOZ-UU27</strain>
    </source>
</reference>
<evidence type="ECO:0000256" key="1">
    <source>
        <dbReference type="SAM" id="Phobius"/>
    </source>
</evidence>
<organism evidence="2 3">
    <name type="scientific">Candidatus Desulfacyla euxinica</name>
    <dbReference type="NCBI Taxonomy" id="2841693"/>
    <lineage>
        <taxon>Bacteria</taxon>
        <taxon>Deltaproteobacteria</taxon>
        <taxon>Candidatus Desulfacyla</taxon>
    </lineage>
</organism>